<accession>A0ABN7T060</accession>
<reference evidence="1 2" key="1">
    <citation type="submission" date="2021-04" db="EMBL/GenBank/DDBJ databases">
        <authorList>
            <person name="Bliznina A."/>
        </authorList>
    </citation>
    <scope>NUCLEOTIDE SEQUENCE [LARGE SCALE GENOMIC DNA]</scope>
</reference>
<dbReference type="InterPro" id="IPR015915">
    <property type="entry name" value="Kelch-typ_b-propeller"/>
</dbReference>
<proteinExistence type="predicted"/>
<evidence type="ECO:0000313" key="1">
    <source>
        <dbReference type="EMBL" id="CAG5111055.1"/>
    </source>
</evidence>
<name>A0ABN7T060_OIKDI</name>
<keyword evidence="2" id="KW-1185">Reference proteome</keyword>
<protein>
    <submittedName>
        <fullName evidence="1">Oidioi.mRNA.OKI2018_I69.chr2.g5391.t1.cds</fullName>
    </submittedName>
</protein>
<sequence>MRLSDAYVISGDGNSKVSATITAPADNYAEWAQHALIGNQLYIFGGSSDSRKAIDSHSSLQINDSIFLISGYGSDNVERVDMDGDEIKSSEIIGNHSGGQVVPVLFQVSAGFCA</sequence>
<dbReference type="SUPFAM" id="SSF117281">
    <property type="entry name" value="Kelch motif"/>
    <property type="match status" value="1"/>
</dbReference>
<dbReference type="EMBL" id="OU015567">
    <property type="protein sequence ID" value="CAG5111055.1"/>
    <property type="molecule type" value="Genomic_DNA"/>
</dbReference>
<gene>
    <name evidence="1" type="ORF">OKIOD_LOCUS14156</name>
</gene>
<organism evidence="1 2">
    <name type="scientific">Oikopleura dioica</name>
    <name type="common">Tunicate</name>
    <dbReference type="NCBI Taxonomy" id="34765"/>
    <lineage>
        <taxon>Eukaryota</taxon>
        <taxon>Metazoa</taxon>
        <taxon>Chordata</taxon>
        <taxon>Tunicata</taxon>
        <taxon>Appendicularia</taxon>
        <taxon>Copelata</taxon>
        <taxon>Oikopleuridae</taxon>
        <taxon>Oikopleura</taxon>
    </lineage>
</organism>
<evidence type="ECO:0000313" key="2">
    <source>
        <dbReference type="Proteomes" id="UP001158576"/>
    </source>
</evidence>
<dbReference type="Proteomes" id="UP001158576">
    <property type="component" value="Chromosome 2"/>
</dbReference>